<evidence type="ECO:0000313" key="2">
    <source>
        <dbReference type="Proteomes" id="UP000094580"/>
    </source>
</evidence>
<evidence type="ECO:0000313" key="1">
    <source>
        <dbReference type="EMBL" id="ODG92020.1"/>
    </source>
</evidence>
<dbReference type="Proteomes" id="UP000094580">
    <property type="component" value="Unassembled WGS sequence"/>
</dbReference>
<accession>A0ABX2ZTK3</accession>
<dbReference type="EMBL" id="MDKC01000013">
    <property type="protein sequence ID" value="ODG92020.1"/>
    <property type="molecule type" value="Genomic_DNA"/>
</dbReference>
<organism evidence="1 2">
    <name type="scientific">Gottfriedia luciferensis</name>
    <dbReference type="NCBI Taxonomy" id="178774"/>
    <lineage>
        <taxon>Bacteria</taxon>
        <taxon>Bacillati</taxon>
        <taxon>Bacillota</taxon>
        <taxon>Bacilli</taxon>
        <taxon>Bacillales</taxon>
        <taxon>Bacillaceae</taxon>
        <taxon>Gottfriedia</taxon>
    </lineage>
</organism>
<gene>
    <name evidence="1" type="ORF">BED47_05960</name>
</gene>
<keyword evidence="2" id="KW-1185">Reference proteome</keyword>
<evidence type="ECO:0008006" key="3">
    <source>
        <dbReference type="Google" id="ProtNLM"/>
    </source>
</evidence>
<comment type="caution">
    <text evidence="1">The sequence shown here is derived from an EMBL/GenBank/DDBJ whole genome shotgun (WGS) entry which is preliminary data.</text>
</comment>
<sequence length="177" mass="20825">MSKLDYVVSYETMLIEAADHPEYLTKITDKNKGVIYSKRPMKVILKESALYHNQSIKGHLEVVKSKYPTMKKIPLMINPTLSIIMIPTSSQNNISCKWLNFIQINKYIKEKRKTRIQFRNGEERIFSISYYIFDKQVSKATKIISMYLSQKVEYKLKSDEEKLMMIKELIEGYSFDG</sequence>
<dbReference type="RefSeq" id="WP_069033799.1">
    <property type="nucleotide sequence ID" value="NZ_MDKC01000013.1"/>
</dbReference>
<name>A0ABX2ZTK3_9BACI</name>
<dbReference type="Pfam" id="PF06338">
    <property type="entry name" value="ComK"/>
    <property type="match status" value="1"/>
</dbReference>
<protein>
    <recommendedName>
        <fullName evidence="3">Competence protein ComK</fullName>
    </recommendedName>
</protein>
<proteinExistence type="predicted"/>
<reference evidence="1 2" key="1">
    <citation type="submission" date="2016-07" db="EMBL/GenBank/DDBJ databases">
        <authorList>
            <person name="Townsley L."/>
            <person name="Shank E.A."/>
        </authorList>
    </citation>
    <scope>NUCLEOTIDE SEQUENCE [LARGE SCALE GENOMIC DNA]</scope>
    <source>
        <strain evidence="1 2">CH01</strain>
    </source>
</reference>
<dbReference type="InterPro" id="IPR010461">
    <property type="entry name" value="ComK"/>
</dbReference>